<dbReference type="InterPro" id="IPR022606">
    <property type="entry name" value="DUF2914"/>
</dbReference>
<gene>
    <name evidence="3" type="ORF">MRX98_15865</name>
</gene>
<evidence type="ECO:0000256" key="1">
    <source>
        <dbReference type="SAM" id="SignalP"/>
    </source>
</evidence>
<feature type="chain" id="PRO_5041404966" evidence="1">
    <location>
        <begin position="26"/>
        <end position="142"/>
    </location>
</feature>
<name>A0AA41R6H4_9BACT</name>
<feature type="domain" description="DUF2914" evidence="2">
    <location>
        <begin position="80"/>
        <end position="140"/>
    </location>
</feature>
<dbReference type="RefSeq" id="WP_246911896.1">
    <property type="nucleotide sequence ID" value="NZ_JALJRB010000020.1"/>
</dbReference>
<evidence type="ECO:0000259" key="2">
    <source>
        <dbReference type="Pfam" id="PF11141"/>
    </source>
</evidence>
<dbReference type="AlphaFoldDB" id="A0AA41R6H4"/>
<keyword evidence="1" id="KW-0732">Signal</keyword>
<reference evidence="3" key="1">
    <citation type="submission" date="2022-04" db="EMBL/GenBank/DDBJ databases">
        <title>Desulfatitalea alkaliphila sp. nov., a novel anaerobic sulfate-reducing bacterium isolated from terrestrial mud volcano, Taman Peninsula, Russia.</title>
        <authorList>
            <person name="Khomyakova M.A."/>
            <person name="Merkel A.Y."/>
            <person name="Slobodkin A.I."/>
        </authorList>
    </citation>
    <scope>NUCLEOTIDE SEQUENCE</scope>
    <source>
        <strain evidence="3">M08but</strain>
    </source>
</reference>
<evidence type="ECO:0000313" key="4">
    <source>
        <dbReference type="Proteomes" id="UP001165427"/>
    </source>
</evidence>
<evidence type="ECO:0000313" key="3">
    <source>
        <dbReference type="EMBL" id="MCJ8502060.1"/>
    </source>
</evidence>
<keyword evidence="4" id="KW-1185">Reference proteome</keyword>
<dbReference type="Proteomes" id="UP001165427">
    <property type="component" value="Unassembled WGS sequence"/>
</dbReference>
<comment type="caution">
    <text evidence="3">The sequence shown here is derived from an EMBL/GenBank/DDBJ whole genome shotgun (WGS) entry which is preliminary data.</text>
</comment>
<feature type="signal peptide" evidence="1">
    <location>
        <begin position="1"/>
        <end position="25"/>
    </location>
</feature>
<dbReference type="Pfam" id="PF11141">
    <property type="entry name" value="DUF2914"/>
    <property type="match status" value="1"/>
</dbReference>
<proteinExistence type="predicted"/>
<accession>A0AA41R6H4</accession>
<organism evidence="3 4">
    <name type="scientific">Desulfatitalea alkaliphila</name>
    <dbReference type="NCBI Taxonomy" id="2929485"/>
    <lineage>
        <taxon>Bacteria</taxon>
        <taxon>Pseudomonadati</taxon>
        <taxon>Thermodesulfobacteriota</taxon>
        <taxon>Desulfobacteria</taxon>
        <taxon>Desulfobacterales</taxon>
        <taxon>Desulfosarcinaceae</taxon>
        <taxon>Desulfatitalea</taxon>
    </lineage>
</organism>
<sequence>MNGKLPIIIGCLLLGLLYLPASGQATEDATDPPGPAFRLVRAVMCETIEGYEPRHIAVAFSVAVGRISCYTSFDGVTETTYIEHKWYRRDELVTVKRLTLRPPNWATFSSIQLREADKGPWRVEILDARNRIVRTLRFSVID</sequence>
<protein>
    <submittedName>
        <fullName evidence="3">DUF2914 domain-containing protein</fullName>
    </submittedName>
</protein>
<dbReference type="EMBL" id="JALJRB010000020">
    <property type="protein sequence ID" value="MCJ8502060.1"/>
    <property type="molecule type" value="Genomic_DNA"/>
</dbReference>